<dbReference type="Gene3D" id="3.30.70.270">
    <property type="match status" value="1"/>
</dbReference>
<evidence type="ECO:0000313" key="3">
    <source>
        <dbReference type="Proteomes" id="UP000271974"/>
    </source>
</evidence>
<dbReference type="InterPro" id="IPR000477">
    <property type="entry name" value="RT_dom"/>
</dbReference>
<comment type="caution">
    <text evidence="2">The sequence shown here is derived from an EMBL/GenBank/DDBJ whole genome shotgun (WGS) entry which is preliminary data.</text>
</comment>
<dbReference type="PROSITE" id="PS50878">
    <property type="entry name" value="RT_POL"/>
    <property type="match status" value="1"/>
</dbReference>
<dbReference type="PANTHER" id="PTHR47027">
    <property type="entry name" value="REVERSE TRANSCRIPTASE DOMAIN-CONTAINING PROTEIN"/>
    <property type="match status" value="1"/>
</dbReference>
<keyword evidence="3" id="KW-1185">Reference proteome</keyword>
<dbReference type="SUPFAM" id="SSF56672">
    <property type="entry name" value="DNA/RNA polymerases"/>
    <property type="match status" value="1"/>
</dbReference>
<dbReference type="STRING" id="188477.A0A3S1AZH6"/>
<dbReference type="Pfam" id="PF00078">
    <property type="entry name" value="RVT_1"/>
    <property type="match status" value="1"/>
</dbReference>
<proteinExistence type="predicted"/>
<protein>
    <recommendedName>
        <fullName evidence="1">Reverse transcriptase domain-containing protein</fullName>
    </recommendedName>
</protein>
<reference evidence="2 3" key="1">
    <citation type="submission" date="2019-01" db="EMBL/GenBank/DDBJ databases">
        <title>A draft genome assembly of the solar-powered sea slug Elysia chlorotica.</title>
        <authorList>
            <person name="Cai H."/>
            <person name="Li Q."/>
            <person name="Fang X."/>
            <person name="Li J."/>
            <person name="Curtis N.E."/>
            <person name="Altenburger A."/>
            <person name="Shibata T."/>
            <person name="Feng M."/>
            <person name="Maeda T."/>
            <person name="Schwartz J.A."/>
            <person name="Shigenobu S."/>
            <person name="Lundholm N."/>
            <person name="Nishiyama T."/>
            <person name="Yang H."/>
            <person name="Hasebe M."/>
            <person name="Li S."/>
            <person name="Pierce S.K."/>
            <person name="Wang J."/>
        </authorList>
    </citation>
    <scope>NUCLEOTIDE SEQUENCE [LARGE SCALE GENOMIC DNA]</scope>
    <source>
        <strain evidence="2">EC2010</strain>
        <tissue evidence="2">Whole organism of an adult</tissue>
    </source>
</reference>
<feature type="domain" description="Reverse transcriptase" evidence="1">
    <location>
        <begin position="1"/>
        <end position="198"/>
    </location>
</feature>
<dbReference type="AlphaFoldDB" id="A0A3S1AZH6"/>
<dbReference type="InterPro" id="IPR043502">
    <property type="entry name" value="DNA/RNA_pol_sf"/>
</dbReference>
<dbReference type="Proteomes" id="UP000271974">
    <property type="component" value="Unassembled WGS sequence"/>
</dbReference>
<evidence type="ECO:0000259" key="1">
    <source>
        <dbReference type="PROSITE" id="PS50878"/>
    </source>
</evidence>
<accession>A0A3S1AZH6</accession>
<sequence>MQLYFHRTEKRFRGRPTTTLPVTINKDLSQIQDNLSLKSTDDLEYLRSLAQDRNQSNQDGRGKNDFSVVSTANLSNQLHRIQRGVRQGCVMSPSLFNLYTEIIFRNINELPGMNISGQNINNIRYADDTALVAETPEQLQALLDKVNEESENCGLAMNAKKTKVMVISRKDITPKININIGNTVLEQVSTFIYLGQLISDDNRADQDIKRRIGIAKTSFNSLLNTFTSNSISMKTKLQLLKTFVWSNLLYGSETWSISKAQMNKIEAFEMYAFRKIRKISWRQKLTNYEVLQKLNIRREIGQCIRDRKLQYYGHIMRHESVIRDLYNGEVEGSRGRGRPRTKWNDNIAEWTCYSLVQCQRLAQDRCQWRAIAANLRKETAPG</sequence>
<dbReference type="PANTHER" id="PTHR47027:SF8">
    <property type="entry name" value="RIBONUCLEASE H"/>
    <property type="match status" value="1"/>
</dbReference>
<dbReference type="InterPro" id="IPR043128">
    <property type="entry name" value="Rev_trsase/Diguanyl_cyclase"/>
</dbReference>
<name>A0A3S1AZH6_ELYCH</name>
<dbReference type="CDD" id="cd01650">
    <property type="entry name" value="RT_nLTR_like"/>
    <property type="match status" value="1"/>
</dbReference>
<evidence type="ECO:0000313" key="2">
    <source>
        <dbReference type="EMBL" id="RUS76136.1"/>
    </source>
</evidence>
<dbReference type="OrthoDB" id="6139357at2759"/>
<organism evidence="2 3">
    <name type="scientific">Elysia chlorotica</name>
    <name type="common">Eastern emerald elysia</name>
    <name type="synonym">Sea slug</name>
    <dbReference type="NCBI Taxonomy" id="188477"/>
    <lineage>
        <taxon>Eukaryota</taxon>
        <taxon>Metazoa</taxon>
        <taxon>Spiralia</taxon>
        <taxon>Lophotrochozoa</taxon>
        <taxon>Mollusca</taxon>
        <taxon>Gastropoda</taxon>
        <taxon>Heterobranchia</taxon>
        <taxon>Euthyneura</taxon>
        <taxon>Panpulmonata</taxon>
        <taxon>Sacoglossa</taxon>
        <taxon>Placobranchoidea</taxon>
        <taxon>Plakobranchidae</taxon>
        <taxon>Elysia</taxon>
    </lineage>
</organism>
<dbReference type="EMBL" id="RQTK01000685">
    <property type="protein sequence ID" value="RUS76136.1"/>
    <property type="molecule type" value="Genomic_DNA"/>
</dbReference>
<gene>
    <name evidence="2" type="ORF">EGW08_016106</name>
</gene>